<comment type="caution">
    <text evidence="3">The sequence shown here is derived from an EMBL/GenBank/DDBJ whole genome shotgun (WGS) entry which is preliminary data.</text>
</comment>
<dbReference type="AlphaFoldDB" id="A0A2U2XGS1"/>
<protein>
    <submittedName>
        <fullName evidence="3">Pyruvate, phosphate dikinase</fullName>
    </submittedName>
</protein>
<feature type="domain" description="PEP-utilising enzyme mobile" evidence="1">
    <location>
        <begin position="717"/>
        <end position="787"/>
    </location>
</feature>
<dbReference type="PANTHER" id="PTHR43615:SF1">
    <property type="entry name" value="PPDK_N DOMAIN-CONTAINING PROTEIN"/>
    <property type="match status" value="1"/>
</dbReference>
<feature type="domain" description="Pyruvate phosphate dikinase AMP/ATP-binding" evidence="2">
    <location>
        <begin position="51"/>
        <end position="132"/>
    </location>
</feature>
<dbReference type="SUPFAM" id="SSF56059">
    <property type="entry name" value="Glutathione synthetase ATP-binding domain-like"/>
    <property type="match status" value="1"/>
</dbReference>
<keyword evidence="3" id="KW-0418">Kinase</keyword>
<dbReference type="Gene3D" id="3.30.1490.20">
    <property type="entry name" value="ATP-grasp fold, A domain"/>
    <property type="match status" value="1"/>
</dbReference>
<dbReference type="InterPro" id="IPR051549">
    <property type="entry name" value="PEP_Utilizing_Enz"/>
</dbReference>
<dbReference type="GO" id="GO:0016301">
    <property type="term" value="F:kinase activity"/>
    <property type="evidence" value="ECO:0007669"/>
    <property type="project" value="UniProtKB-KW"/>
</dbReference>
<dbReference type="GO" id="GO:0005524">
    <property type="term" value="F:ATP binding"/>
    <property type="evidence" value="ECO:0007669"/>
    <property type="project" value="InterPro"/>
</dbReference>
<evidence type="ECO:0000313" key="4">
    <source>
        <dbReference type="Proteomes" id="UP000245370"/>
    </source>
</evidence>
<evidence type="ECO:0000259" key="1">
    <source>
        <dbReference type="Pfam" id="PF00391"/>
    </source>
</evidence>
<organism evidence="3 4">
    <name type="scientific">Brumimicrobium oceani</name>
    <dbReference type="NCBI Taxonomy" id="2100725"/>
    <lineage>
        <taxon>Bacteria</taxon>
        <taxon>Pseudomonadati</taxon>
        <taxon>Bacteroidota</taxon>
        <taxon>Flavobacteriia</taxon>
        <taxon>Flavobacteriales</taxon>
        <taxon>Crocinitomicaceae</taxon>
        <taxon>Brumimicrobium</taxon>
    </lineage>
</organism>
<dbReference type="InterPro" id="IPR013815">
    <property type="entry name" value="ATP_grasp_subdomain_1"/>
</dbReference>
<dbReference type="PANTHER" id="PTHR43615">
    <property type="entry name" value="PHOSPHOENOLPYRUVATE SYNTHASE-RELATED"/>
    <property type="match status" value="1"/>
</dbReference>
<gene>
    <name evidence="3" type="ORF">DIT68_01695</name>
</gene>
<proteinExistence type="predicted"/>
<keyword evidence="3" id="KW-0670">Pyruvate</keyword>
<keyword evidence="3" id="KW-0808">Transferase</keyword>
<evidence type="ECO:0000313" key="3">
    <source>
        <dbReference type="EMBL" id="PWH86996.1"/>
    </source>
</evidence>
<reference evidence="3 4" key="2">
    <citation type="submission" date="2018-05" db="EMBL/GenBank/DDBJ databases">
        <authorList>
            <person name="Lanie J.A."/>
            <person name="Ng W.-L."/>
            <person name="Kazmierczak K.M."/>
            <person name="Andrzejewski T.M."/>
            <person name="Davidsen T.M."/>
            <person name="Wayne K.J."/>
            <person name="Tettelin H."/>
            <person name="Glass J.I."/>
            <person name="Rusch D."/>
            <person name="Podicherti R."/>
            <person name="Tsui H.-C.T."/>
            <person name="Winkler M.E."/>
        </authorList>
    </citation>
    <scope>NUCLEOTIDE SEQUENCE [LARGE SCALE GENOMIC DNA]</scope>
    <source>
        <strain evidence="3 4">C305</strain>
    </source>
</reference>
<keyword evidence="4" id="KW-1185">Reference proteome</keyword>
<dbReference type="NCBIfam" id="NF004508">
    <property type="entry name" value="PRK05849.1"/>
    <property type="match status" value="1"/>
</dbReference>
<dbReference type="SUPFAM" id="SSF52009">
    <property type="entry name" value="Phosphohistidine domain"/>
    <property type="match status" value="1"/>
</dbReference>
<dbReference type="InterPro" id="IPR002192">
    <property type="entry name" value="PPDK_AMP/ATP-bd"/>
</dbReference>
<dbReference type="Pfam" id="PF01326">
    <property type="entry name" value="PPDK_N"/>
    <property type="match status" value="1"/>
</dbReference>
<reference evidence="3 4" key="1">
    <citation type="submission" date="2018-05" db="EMBL/GenBank/DDBJ databases">
        <title>Brumimicrobium oceani sp. nov., isolated from coastal sediment.</title>
        <authorList>
            <person name="Kou Y."/>
        </authorList>
    </citation>
    <scope>NUCLEOTIDE SEQUENCE [LARGE SCALE GENOMIC DNA]</scope>
    <source>
        <strain evidence="3 4">C305</strain>
    </source>
</reference>
<accession>A0A2U2XGS1</accession>
<dbReference type="Gene3D" id="3.50.30.10">
    <property type="entry name" value="Phosphohistidine domain"/>
    <property type="match status" value="1"/>
</dbReference>
<evidence type="ECO:0000259" key="2">
    <source>
        <dbReference type="Pfam" id="PF01326"/>
    </source>
</evidence>
<dbReference type="Proteomes" id="UP000245370">
    <property type="component" value="Unassembled WGS sequence"/>
</dbReference>
<dbReference type="Pfam" id="PF00391">
    <property type="entry name" value="PEP-utilizers"/>
    <property type="match status" value="1"/>
</dbReference>
<dbReference type="InterPro" id="IPR008279">
    <property type="entry name" value="PEP-util_enz_mobile_dom"/>
</dbReference>
<dbReference type="EMBL" id="QFRJ01000001">
    <property type="protein sequence ID" value="PWH86996.1"/>
    <property type="molecule type" value="Genomic_DNA"/>
</dbReference>
<sequence length="796" mass="90899">MLDKKTKEYLLTGTKAETLEFLENIEYNVPSVFYFTVKEWKENKLDLIEKVLAKYEGNLLAIRSSTKAEDTADSSMAGAFESILNVKLNAESIDKAVEKVIASFDEDQTNQILVQPMVTNVAMSGVIMTQVLDDGSPYYVVNYDDKTGLTDTVTSGATVNKTVYIYYGVDRNDFDSPFLLLVLDLIEALKLTFPNIPLDIEFAINKSMEMSLLQVRKITTVNTWKMHITDQVSDRMLYLKEYVGQLMQNRPHLYGQKTLLGFMPDWNPAEMIGVVPHPLAMSLYRELITKRVWSVAREKMGYRKMPNVELMISLFGRAYIDVRNSINSFLPEGLPSAISEKMVNAYIERLNKFPFLHDKIEFEVVHTAYDFDFEKNFQERYPDVLSREEFLNYKGLLRNLTIKAIDDKYESSLNVAIRDIEILKSIQKVKYLQDGNSFSIADQINTQIDECKNYGTLPFSIIARHGFIAEGILRSAVSNKGISEERVKEFKSSFNTVAGELSEDFQRVLKNELSKDEYLSKYGHLRPGSYDILSPNYANREDLFEGIPRKNQHSIKPFKLSKEETSKINILLGEHGFDNIKAEDLFKYAKKAIIGREYAKFIFTKHLSEILENMAEWGKIEGFTRDQLAMLSIEDVLSVLIAPLTDDTKSYYERKIDKAENNFSVASSFKLSYLIRSVRDVHIVPMQRSEANFIGNRRIEAEVVELTPYTKEIPLLENKIICIEGADPGYDWIFTRNIGGLITKYGGANSHMAIRSAELNIPAAIGCGEQPYNRIVAAQKCLLDCQRKNLEPIELS</sequence>
<name>A0A2U2XGS1_9FLAO</name>
<dbReference type="InterPro" id="IPR036637">
    <property type="entry name" value="Phosphohistidine_dom_sf"/>
</dbReference>